<evidence type="ECO:0000256" key="1">
    <source>
        <dbReference type="ARBA" id="ARBA00022527"/>
    </source>
</evidence>
<sequence length="161" mass="16716">MDALPRTESRRVAALCLPATLENAHRVRACCTGLLAAWGVPAGDALVVLAELLANAAEHGGEEMAVRLCHRADRLEVEVVDTGSSGRPLPAAPGPAARGGVEAWGDVEGLRGRGLPMVSVLSERFVLRRGSDGSTRALALVRTGAARRIPSPDRGLTLVGA</sequence>
<evidence type="ECO:0000259" key="2">
    <source>
        <dbReference type="Pfam" id="PF13581"/>
    </source>
</evidence>
<dbReference type="PANTHER" id="PTHR35526:SF3">
    <property type="entry name" value="ANTI-SIGMA-F FACTOR RSBW"/>
    <property type="match status" value="1"/>
</dbReference>
<dbReference type="Pfam" id="PF13581">
    <property type="entry name" value="HATPase_c_2"/>
    <property type="match status" value="1"/>
</dbReference>
<dbReference type="PANTHER" id="PTHR35526">
    <property type="entry name" value="ANTI-SIGMA-F FACTOR RSBW-RELATED"/>
    <property type="match status" value="1"/>
</dbReference>
<evidence type="ECO:0000313" key="4">
    <source>
        <dbReference type="Proteomes" id="UP001501752"/>
    </source>
</evidence>
<dbReference type="InterPro" id="IPR050267">
    <property type="entry name" value="Anti-sigma-factor_SerPK"/>
</dbReference>
<keyword evidence="1" id="KW-0723">Serine/threonine-protein kinase</keyword>
<organism evidence="3 4">
    <name type="scientific">Kitasatospora terrestris</name>
    <dbReference type="NCBI Taxonomy" id="258051"/>
    <lineage>
        <taxon>Bacteria</taxon>
        <taxon>Bacillati</taxon>
        <taxon>Actinomycetota</taxon>
        <taxon>Actinomycetes</taxon>
        <taxon>Kitasatosporales</taxon>
        <taxon>Streptomycetaceae</taxon>
        <taxon>Kitasatospora</taxon>
    </lineage>
</organism>
<accession>A0ABP9D785</accession>
<protein>
    <recommendedName>
        <fullName evidence="2">Histidine kinase/HSP90-like ATPase domain-containing protein</fullName>
    </recommendedName>
</protein>
<proteinExistence type="predicted"/>
<dbReference type="CDD" id="cd16936">
    <property type="entry name" value="HATPase_RsbW-like"/>
    <property type="match status" value="1"/>
</dbReference>
<dbReference type="EMBL" id="BAABIS010000001">
    <property type="protein sequence ID" value="GAA4833038.1"/>
    <property type="molecule type" value="Genomic_DNA"/>
</dbReference>
<keyword evidence="4" id="KW-1185">Reference proteome</keyword>
<dbReference type="InterPro" id="IPR003594">
    <property type="entry name" value="HATPase_dom"/>
</dbReference>
<dbReference type="RefSeq" id="WP_345695036.1">
    <property type="nucleotide sequence ID" value="NZ_BAABIS010000001.1"/>
</dbReference>
<reference evidence="4" key="1">
    <citation type="journal article" date="2019" name="Int. J. Syst. Evol. Microbiol.">
        <title>The Global Catalogue of Microorganisms (GCM) 10K type strain sequencing project: providing services to taxonomists for standard genome sequencing and annotation.</title>
        <authorList>
            <consortium name="The Broad Institute Genomics Platform"/>
            <consortium name="The Broad Institute Genome Sequencing Center for Infectious Disease"/>
            <person name="Wu L."/>
            <person name="Ma J."/>
        </authorList>
    </citation>
    <scope>NUCLEOTIDE SEQUENCE [LARGE SCALE GENOMIC DNA]</scope>
    <source>
        <strain evidence="4">JCM 13006</strain>
    </source>
</reference>
<keyword evidence="1" id="KW-0418">Kinase</keyword>
<gene>
    <name evidence="3" type="ORF">GCM10023235_04370</name>
</gene>
<name>A0ABP9D785_9ACTN</name>
<comment type="caution">
    <text evidence="3">The sequence shown here is derived from an EMBL/GenBank/DDBJ whole genome shotgun (WGS) entry which is preliminary data.</text>
</comment>
<feature type="domain" description="Histidine kinase/HSP90-like ATPase" evidence="2">
    <location>
        <begin position="17"/>
        <end position="134"/>
    </location>
</feature>
<dbReference type="SUPFAM" id="SSF55874">
    <property type="entry name" value="ATPase domain of HSP90 chaperone/DNA topoisomerase II/histidine kinase"/>
    <property type="match status" value="1"/>
</dbReference>
<keyword evidence="1" id="KW-0808">Transferase</keyword>
<dbReference type="Proteomes" id="UP001501752">
    <property type="component" value="Unassembled WGS sequence"/>
</dbReference>
<dbReference type="Gene3D" id="3.30.565.10">
    <property type="entry name" value="Histidine kinase-like ATPase, C-terminal domain"/>
    <property type="match status" value="1"/>
</dbReference>
<dbReference type="InterPro" id="IPR036890">
    <property type="entry name" value="HATPase_C_sf"/>
</dbReference>
<evidence type="ECO:0000313" key="3">
    <source>
        <dbReference type="EMBL" id="GAA4833038.1"/>
    </source>
</evidence>